<dbReference type="Proteomes" id="UP001497516">
    <property type="component" value="Chromosome 6"/>
</dbReference>
<gene>
    <name evidence="1" type="ORF">LTRI10_LOCUS34792</name>
</gene>
<keyword evidence="2" id="KW-1185">Reference proteome</keyword>
<dbReference type="InterPro" id="IPR044954">
    <property type="entry name" value="Ribosomal_uS3m_plant"/>
</dbReference>
<evidence type="ECO:0000313" key="2">
    <source>
        <dbReference type="Proteomes" id="UP001497516"/>
    </source>
</evidence>
<protein>
    <submittedName>
        <fullName evidence="1">Uncharacterized protein</fullName>
    </submittedName>
</protein>
<sequence length="158" mass="17728">MRGKPLLLRDTLTEKDSFLSKVPLLSFQSRNFVPSPFGLTTSFLRSSILHSSRKTINYDDSHPRQEKNWAEQAVNPPWGVEVLDPFVSGGITSHLLVSAGKCPPIKQERSGSFHGGVTINSIYYYGKSVYQDVNLRSLRMMCTLLAYEYLLSPSSCSH</sequence>
<accession>A0AAV2F7P1</accession>
<organism evidence="1 2">
    <name type="scientific">Linum trigynum</name>
    <dbReference type="NCBI Taxonomy" id="586398"/>
    <lineage>
        <taxon>Eukaryota</taxon>
        <taxon>Viridiplantae</taxon>
        <taxon>Streptophyta</taxon>
        <taxon>Embryophyta</taxon>
        <taxon>Tracheophyta</taxon>
        <taxon>Spermatophyta</taxon>
        <taxon>Magnoliopsida</taxon>
        <taxon>eudicotyledons</taxon>
        <taxon>Gunneridae</taxon>
        <taxon>Pentapetalae</taxon>
        <taxon>rosids</taxon>
        <taxon>fabids</taxon>
        <taxon>Malpighiales</taxon>
        <taxon>Linaceae</taxon>
        <taxon>Linum</taxon>
    </lineage>
</organism>
<dbReference type="PANTHER" id="PTHR35928:SF2">
    <property type="entry name" value="SMALL RIBOSOMAL SUBUNIT PROTEIN US3M"/>
    <property type="match status" value="1"/>
</dbReference>
<name>A0AAV2F7P1_9ROSI</name>
<dbReference type="PANTHER" id="PTHR35928">
    <property type="entry name" value="RIBOSOMAL PROTEIN S3, MITOCHONDRIAL"/>
    <property type="match status" value="1"/>
</dbReference>
<dbReference type="EMBL" id="OZ034819">
    <property type="protein sequence ID" value="CAL1394278.1"/>
    <property type="molecule type" value="Genomic_DNA"/>
</dbReference>
<dbReference type="AlphaFoldDB" id="A0AAV2F7P1"/>
<evidence type="ECO:0000313" key="1">
    <source>
        <dbReference type="EMBL" id="CAL1394278.1"/>
    </source>
</evidence>
<proteinExistence type="predicted"/>
<reference evidence="1 2" key="1">
    <citation type="submission" date="2024-04" db="EMBL/GenBank/DDBJ databases">
        <authorList>
            <person name="Fracassetti M."/>
        </authorList>
    </citation>
    <scope>NUCLEOTIDE SEQUENCE [LARGE SCALE GENOMIC DNA]</scope>
</reference>